<evidence type="ECO:0000313" key="6">
    <source>
        <dbReference type="EMBL" id="MBP2705231.1"/>
    </source>
</evidence>
<dbReference type="PANTHER" id="PTHR30055">
    <property type="entry name" value="HTH-TYPE TRANSCRIPTIONAL REGULATOR RUTR"/>
    <property type="match status" value="1"/>
</dbReference>
<dbReference type="InterPro" id="IPR041347">
    <property type="entry name" value="MftR_C"/>
</dbReference>
<evidence type="ECO:0000259" key="5">
    <source>
        <dbReference type="PROSITE" id="PS50977"/>
    </source>
</evidence>
<gene>
    <name evidence="6" type="ORF">JOL79_15550</name>
</gene>
<evidence type="ECO:0000313" key="7">
    <source>
        <dbReference type="Proteomes" id="UP000674234"/>
    </source>
</evidence>
<dbReference type="Pfam" id="PF00440">
    <property type="entry name" value="TetR_N"/>
    <property type="match status" value="1"/>
</dbReference>
<dbReference type="InterPro" id="IPR009057">
    <property type="entry name" value="Homeodomain-like_sf"/>
</dbReference>
<dbReference type="PRINTS" id="PR00455">
    <property type="entry name" value="HTHTETR"/>
</dbReference>
<dbReference type="Proteomes" id="UP000674234">
    <property type="component" value="Unassembled WGS sequence"/>
</dbReference>
<dbReference type="InterPro" id="IPR001647">
    <property type="entry name" value="HTH_TetR"/>
</dbReference>
<organism evidence="6 7">
    <name type="scientific">Microbispora oryzae</name>
    <dbReference type="NCBI Taxonomy" id="2806554"/>
    <lineage>
        <taxon>Bacteria</taxon>
        <taxon>Bacillati</taxon>
        <taxon>Actinomycetota</taxon>
        <taxon>Actinomycetes</taxon>
        <taxon>Streptosporangiales</taxon>
        <taxon>Streptosporangiaceae</taxon>
        <taxon>Microbispora</taxon>
    </lineage>
</organism>
<dbReference type="EMBL" id="JAFCNB010000007">
    <property type="protein sequence ID" value="MBP2705231.1"/>
    <property type="molecule type" value="Genomic_DNA"/>
</dbReference>
<accession>A0A940WQG3</accession>
<dbReference type="SUPFAM" id="SSF46689">
    <property type="entry name" value="Homeodomain-like"/>
    <property type="match status" value="1"/>
</dbReference>
<proteinExistence type="predicted"/>
<sequence length="230" mass="25091">MGLRERKKERTKTALLDAGIDLFLSQGYEATTVDQIAAEVDVSTRTFFRYFSSKEEVALCLPAEEQEAFLAALAERPESESPFTALVRTGRARLALLRELDETDASRLLKVQRLIQTTPALVASRMRLIVHNERRLLAEVARRQGRCPADLRAQLVVSVFLAMTMACYGDCPQDPAALAGRYESLLALAEDSLRPGWDLPAPDQAGPDPAVADPAVADRPAGEAAKVVVG</sequence>
<name>A0A940WQG3_9ACTN</name>
<evidence type="ECO:0000256" key="4">
    <source>
        <dbReference type="PROSITE-ProRule" id="PRU00335"/>
    </source>
</evidence>
<dbReference type="InterPro" id="IPR050109">
    <property type="entry name" value="HTH-type_TetR-like_transc_reg"/>
</dbReference>
<keyword evidence="2 4" id="KW-0238">DNA-binding</keyword>
<dbReference type="AlphaFoldDB" id="A0A940WQG3"/>
<dbReference type="Pfam" id="PF17754">
    <property type="entry name" value="TetR_C_14"/>
    <property type="match status" value="1"/>
</dbReference>
<feature type="domain" description="HTH tetR-type" evidence="5">
    <location>
        <begin position="9"/>
        <end position="69"/>
    </location>
</feature>
<evidence type="ECO:0000256" key="3">
    <source>
        <dbReference type="ARBA" id="ARBA00023163"/>
    </source>
</evidence>
<dbReference type="RefSeq" id="WP_210156523.1">
    <property type="nucleotide sequence ID" value="NZ_JAFCNB010000007.1"/>
</dbReference>
<comment type="caution">
    <text evidence="6">The sequence shown here is derived from an EMBL/GenBank/DDBJ whole genome shotgun (WGS) entry which is preliminary data.</text>
</comment>
<reference evidence="6" key="1">
    <citation type="submission" date="2021-02" db="EMBL/GenBank/DDBJ databases">
        <title>Draft genome sequence of Microbispora sp. RL4-1S isolated from rice leaves in Thailand.</title>
        <authorList>
            <person name="Muangham S."/>
            <person name="Duangmal K."/>
        </authorList>
    </citation>
    <scope>NUCLEOTIDE SEQUENCE</scope>
    <source>
        <strain evidence="6">RL4-1S</strain>
    </source>
</reference>
<dbReference type="PROSITE" id="PS50977">
    <property type="entry name" value="HTH_TETR_2"/>
    <property type="match status" value="1"/>
</dbReference>
<dbReference type="GO" id="GO:0003700">
    <property type="term" value="F:DNA-binding transcription factor activity"/>
    <property type="evidence" value="ECO:0007669"/>
    <property type="project" value="TreeGrafter"/>
</dbReference>
<keyword evidence="1" id="KW-0805">Transcription regulation</keyword>
<dbReference type="Gene3D" id="1.10.357.10">
    <property type="entry name" value="Tetracycline Repressor, domain 2"/>
    <property type="match status" value="1"/>
</dbReference>
<keyword evidence="3" id="KW-0804">Transcription</keyword>
<feature type="DNA-binding region" description="H-T-H motif" evidence="4">
    <location>
        <begin position="32"/>
        <end position="51"/>
    </location>
</feature>
<dbReference type="GO" id="GO:0000976">
    <property type="term" value="F:transcription cis-regulatory region binding"/>
    <property type="evidence" value="ECO:0007669"/>
    <property type="project" value="TreeGrafter"/>
</dbReference>
<dbReference type="PANTHER" id="PTHR30055:SF234">
    <property type="entry name" value="HTH-TYPE TRANSCRIPTIONAL REGULATOR BETI"/>
    <property type="match status" value="1"/>
</dbReference>
<evidence type="ECO:0000256" key="1">
    <source>
        <dbReference type="ARBA" id="ARBA00023015"/>
    </source>
</evidence>
<dbReference type="PROSITE" id="PS01081">
    <property type="entry name" value="HTH_TETR_1"/>
    <property type="match status" value="1"/>
</dbReference>
<keyword evidence="7" id="KW-1185">Reference proteome</keyword>
<dbReference type="InterPro" id="IPR023772">
    <property type="entry name" value="DNA-bd_HTH_TetR-type_CS"/>
</dbReference>
<evidence type="ECO:0000256" key="2">
    <source>
        <dbReference type="ARBA" id="ARBA00023125"/>
    </source>
</evidence>
<protein>
    <submittedName>
        <fullName evidence="6">TetR family transcriptional regulator</fullName>
    </submittedName>
</protein>